<feature type="compositionally biased region" description="Gly residues" evidence="1">
    <location>
        <begin position="408"/>
        <end position="420"/>
    </location>
</feature>
<evidence type="ECO:0000313" key="3">
    <source>
        <dbReference type="Proteomes" id="UP000295124"/>
    </source>
</evidence>
<protein>
    <submittedName>
        <fullName evidence="2">Uncharacterized protein</fullName>
    </submittedName>
</protein>
<proteinExistence type="predicted"/>
<feature type="compositionally biased region" description="Low complexity" evidence="1">
    <location>
        <begin position="227"/>
        <end position="236"/>
    </location>
</feature>
<feature type="compositionally biased region" description="Gly residues" evidence="1">
    <location>
        <begin position="322"/>
        <end position="354"/>
    </location>
</feature>
<feature type="compositionally biased region" description="Gly residues" evidence="1">
    <location>
        <begin position="389"/>
        <end position="399"/>
    </location>
</feature>
<accession>A0A4R4ZX66</accession>
<dbReference type="RefSeq" id="WP_132166194.1">
    <property type="nucleotide sequence ID" value="NZ_SMKX01000011.1"/>
</dbReference>
<name>A0A4R4ZX66_9ACTN</name>
<feature type="compositionally biased region" description="Gly residues" evidence="1">
    <location>
        <begin position="248"/>
        <end position="277"/>
    </location>
</feature>
<dbReference type="Proteomes" id="UP000295124">
    <property type="component" value="Unassembled WGS sequence"/>
</dbReference>
<sequence>MGGIAGHAHPVGDYAKQAEGATDLPALKEMANYFKTILDTEPKTMQYLRQEAVEWPRAGERIQQGGDTFLRTARDVKSLWIDAQGTAYMAAATVSANSISRSAEAITGSTAGGPSGGGKTDLAGQVDVLSNNLDTIRTSVATVITSIGNAIGAEMMSGGEAVTGVKMDLTPLQGALKQVGAQMDLLANQYLAFGQQVVTMANGIKWEGADDGGASAAGPKKDPSNRTAAPSATAPQSAPPGGTPPDTGGEGAPEAGGEGAPEGGAAGGETPGGGDPGLSGMPPIDTPQVPGISNLPPSTIPKPHVTPITPIPPLGAFQKSPVGGGKGGGGLGLGGLGGAKAGGGLGGAKVGGLKGIDSLPVAAKGIGEGSAGVTTGRAPTLNGQTSAGGSAGGAAGGGSPMMPPMSGAGAGGGGGGGKPGNGSTKPNGRQRQRAGGPTPGVPDRLRGKAGQRGGPAPAVVGKRRRTEAAAQILDEELWAVENGTIEAPAAEPQRVYRPAN</sequence>
<comment type="caution">
    <text evidence="2">The sequence shown here is derived from an EMBL/GenBank/DDBJ whole genome shotgun (WGS) entry which is preliminary data.</text>
</comment>
<dbReference type="EMBL" id="SMKX01000011">
    <property type="protein sequence ID" value="TDD61782.1"/>
    <property type="molecule type" value="Genomic_DNA"/>
</dbReference>
<dbReference type="AlphaFoldDB" id="A0A4R4ZX66"/>
<dbReference type="OrthoDB" id="10013138at2"/>
<keyword evidence="3" id="KW-1185">Reference proteome</keyword>
<organism evidence="2 3">
    <name type="scientific">Kribbella antibiotica</name>
    <dbReference type="NCBI Taxonomy" id="190195"/>
    <lineage>
        <taxon>Bacteria</taxon>
        <taxon>Bacillati</taxon>
        <taxon>Actinomycetota</taxon>
        <taxon>Actinomycetes</taxon>
        <taxon>Propionibacteriales</taxon>
        <taxon>Kribbellaceae</taxon>
        <taxon>Kribbella</taxon>
    </lineage>
</organism>
<gene>
    <name evidence="2" type="ORF">E1263_06205</name>
</gene>
<feature type="region of interest" description="Disordered" evidence="1">
    <location>
        <begin position="211"/>
        <end position="464"/>
    </location>
</feature>
<reference evidence="2 3" key="1">
    <citation type="submission" date="2019-03" db="EMBL/GenBank/DDBJ databases">
        <title>Draft genome sequences of novel Actinobacteria.</title>
        <authorList>
            <person name="Sahin N."/>
            <person name="Ay H."/>
            <person name="Saygin H."/>
        </authorList>
    </citation>
    <scope>NUCLEOTIDE SEQUENCE [LARGE SCALE GENOMIC DNA]</scope>
    <source>
        <strain evidence="2 3">JCM 13523</strain>
    </source>
</reference>
<evidence type="ECO:0000256" key="1">
    <source>
        <dbReference type="SAM" id="MobiDB-lite"/>
    </source>
</evidence>
<evidence type="ECO:0000313" key="2">
    <source>
        <dbReference type="EMBL" id="TDD61782.1"/>
    </source>
</evidence>